<gene>
    <name evidence="3" type="ORF">ACFQ08_26085</name>
</gene>
<dbReference type="Proteomes" id="UP001597024">
    <property type="component" value="Unassembled WGS sequence"/>
</dbReference>
<protein>
    <recommendedName>
        <fullName evidence="2">5'-3' exonuclease alpha-helical arch N-terminal domain-containing protein</fullName>
    </recommendedName>
</protein>
<evidence type="ECO:0000313" key="3">
    <source>
        <dbReference type="EMBL" id="MFD0888025.1"/>
    </source>
</evidence>
<sequence>MVAMPGLMLLDTPSLYYRAFYGIPESVTAPDGTPVNAVRGLIDMIAMLVRQHAPGELAACMDADWRPAFRVRGEVGGQGAAVLTSDRQLDRPLRRLGQVGGHGQEREPLRAGSPVEQLVGLRTHDPAPVGGQFGVDPFTRLGQVVGQVRDVVLHAVAAREEVGRVEVVDDVPVGVQVEARPRALSVEGGDDVVLVGDAGDPDTWVGGPFEVDGRADGHDVGDGVAGAEHGVLDEVHDGRAARAVPDERQFLTAWHAVVLHGPDQGPAVGTAVEYGAAEGAEQVLRRVVVRQPKTHARRLDDVAHHPLVVLDALDEHPARRAEQADVAQEAEQRAPLAQPYGLDVDQVDAAGGPLTGVEDRHGPVADTGDRVGGREAPSRRDQPGGLVVERVLVQQGPQGEHLTEDRRECAERAHRATVLEQGPQRAHRL</sequence>
<feature type="non-terminal residue" evidence="3">
    <location>
        <position position="429"/>
    </location>
</feature>
<evidence type="ECO:0000256" key="1">
    <source>
        <dbReference type="SAM" id="MobiDB-lite"/>
    </source>
</evidence>
<feature type="compositionally biased region" description="Basic and acidic residues" evidence="1">
    <location>
        <begin position="357"/>
        <end position="382"/>
    </location>
</feature>
<organism evidence="3 4">
    <name type="scientific">Streptosporangium algeriense</name>
    <dbReference type="NCBI Taxonomy" id="1682748"/>
    <lineage>
        <taxon>Bacteria</taxon>
        <taxon>Bacillati</taxon>
        <taxon>Actinomycetota</taxon>
        <taxon>Actinomycetes</taxon>
        <taxon>Streptosporangiales</taxon>
        <taxon>Streptosporangiaceae</taxon>
        <taxon>Streptosporangium</taxon>
    </lineage>
</organism>
<comment type="caution">
    <text evidence="3">The sequence shown here is derived from an EMBL/GenBank/DDBJ whole genome shotgun (WGS) entry which is preliminary data.</text>
</comment>
<reference evidence="4" key="1">
    <citation type="journal article" date="2019" name="Int. J. Syst. Evol. Microbiol.">
        <title>The Global Catalogue of Microorganisms (GCM) 10K type strain sequencing project: providing services to taxonomists for standard genome sequencing and annotation.</title>
        <authorList>
            <consortium name="The Broad Institute Genomics Platform"/>
            <consortium name="The Broad Institute Genome Sequencing Center for Infectious Disease"/>
            <person name="Wu L."/>
            <person name="Ma J."/>
        </authorList>
    </citation>
    <scope>NUCLEOTIDE SEQUENCE [LARGE SCALE GENOMIC DNA]</scope>
    <source>
        <strain evidence="4">CCUG 62974</strain>
    </source>
</reference>
<dbReference type="EMBL" id="JBHTHX010001158">
    <property type="protein sequence ID" value="MFD0888025.1"/>
    <property type="molecule type" value="Genomic_DNA"/>
</dbReference>
<evidence type="ECO:0000313" key="4">
    <source>
        <dbReference type="Proteomes" id="UP001597024"/>
    </source>
</evidence>
<proteinExistence type="predicted"/>
<feature type="region of interest" description="Disordered" evidence="1">
    <location>
        <begin position="337"/>
        <end position="409"/>
    </location>
</feature>
<dbReference type="InterPro" id="IPR029060">
    <property type="entry name" value="PIN-like_dom_sf"/>
</dbReference>
<dbReference type="InterPro" id="IPR020046">
    <property type="entry name" value="5-3_exonucl_a-hlix_arch_N"/>
</dbReference>
<accession>A0ABW3DW08</accession>
<dbReference type="Gene3D" id="3.40.50.1010">
    <property type="entry name" value="5'-nuclease"/>
    <property type="match status" value="1"/>
</dbReference>
<keyword evidence="4" id="KW-1185">Reference proteome</keyword>
<name>A0ABW3DW08_9ACTN</name>
<dbReference type="SUPFAM" id="SSF88723">
    <property type="entry name" value="PIN domain-like"/>
    <property type="match status" value="1"/>
</dbReference>
<feature type="domain" description="5'-3' exonuclease alpha-helical arch N-terminal" evidence="2">
    <location>
        <begin position="7"/>
        <end position="71"/>
    </location>
</feature>
<dbReference type="Pfam" id="PF02739">
    <property type="entry name" value="5_3_exonuc_N"/>
    <property type="match status" value="1"/>
</dbReference>
<evidence type="ECO:0000259" key="2">
    <source>
        <dbReference type="Pfam" id="PF02739"/>
    </source>
</evidence>